<comment type="caution">
    <text evidence="1">The sequence shown here is derived from an EMBL/GenBank/DDBJ whole genome shotgun (WGS) entry which is preliminary data.</text>
</comment>
<name>A0A9X1H7Z8_9FLAO</name>
<keyword evidence="2" id="KW-1185">Reference proteome</keyword>
<organism evidence="1 2">
    <name type="scientific">Flavobacterium potami</name>
    <dbReference type="NCBI Taxonomy" id="2872310"/>
    <lineage>
        <taxon>Bacteria</taxon>
        <taxon>Pseudomonadati</taxon>
        <taxon>Bacteroidota</taxon>
        <taxon>Flavobacteriia</taxon>
        <taxon>Flavobacteriales</taxon>
        <taxon>Flavobacteriaceae</taxon>
        <taxon>Flavobacterium</taxon>
    </lineage>
</organism>
<dbReference type="AlphaFoldDB" id="A0A9X1H7Z8"/>
<dbReference type="EMBL" id="JAINUY010000001">
    <property type="protein sequence ID" value="MBZ4033781.1"/>
    <property type="molecule type" value="Genomic_DNA"/>
</dbReference>
<dbReference type="InterPro" id="IPR025586">
    <property type="entry name" value="PcfJ"/>
</dbReference>
<sequence length="439" mass="51418">MTPKTIIEKQLTALSASLAPIREEVFTWAEQTIFLKWGVLSRSRFYCLDCTHVWKPSCQSTCAKFTSCPACAGRLKMMPYNQVHFKESEYFAVVQRCAGYQVVRMVISHKHMKKNFLPSYFHKEVMQHWINPKGEVRTLALSTNVFSSSLDAWKFYSPLEIKPKDFIRNARFYINPFKVYPQMKVLPILKRNGFKTSVYDIAPNLLFSSLLSDPIAETLLKAKQLHLLQYYLCASRQNIRRNWQAVKTVIRNHYKISDVPVWEDYLELLRYFKKDLSCALYVCPDNLSEAHDHLVKKKRDLLRKKKLHELRLEIEKAQKRYRSDKQRFFGLLFQDKQLTISVIENVKDFMRQGDDLGHCIFTNEYYAKKDSLILSAKIGGQSVETIEVSLSSMQVLQCSGEKHRPSKHHGHILRLISQNLYQISERMKKKKKAAKTESR</sequence>
<evidence type="ECO:0000313" key="2">
    <source>
        <dbReference type="Proteomes" id="UP001139366"/>
    </source>
</evidence>
<reference evidence="1 2" key="1">
    <citation type="journal article" date="2023" name="Antonie Van Leeuwenhoek">
        <title>Flavobacterium potami sp. nov., a multi-metal resistance genes harbouring bacterium isolated from shallow river silt.</title>
        <authorList>
            <person name="Li S."/>
            <person name="Mao S."/>
            <person name="Mu W."/>
            <person name="Guo B."/>
            <person name="Li C."/>
            <person name="Zhu Q."/>
            <person name="Hou X."/>
            <person name="Zhao Y."/>
            <person name="Wei S."/>
            <person name="Liu H."/>
            <person name="Liu A."/>
        </authorList>
    </citation>
    <scope>NUCLEOTIDE SEQUENCE [LARGE SCALE GENOMIC DNA]</scope>
    <source>
        <strain evidence="1 2">17A</strain>
    </source>
</reference>
<protein>
    <submittedName>
        <fullName evidence="1">PcfJ domain-containing protein</fullName>
    </submittedName>
</protein>
<evidence type="ECO:0000313" key="1">
    <source>
        <dbReference type="EMBL" id="MBZ4033781.1"/>
    </source>
</evidence>
<accession>A0A9X1H7Z8</accession>
<proteinExistence type="predicted"/>
<dbReference type="RefSeq" id="WP_223704588.1">
    <property type="nucleotide sequence ID" value="NZ_JAINUY010000001.1"/>
</dbReference>
<dbReference type="Proteomes" id="UP001139366">
    <property type="component" value="Unassembled WGS sequence"/>
</dbReference>
<gene>
    <name evidence="1" type="ORF">K6T82_03325</name>
</gene>
<dbReference type="Pfam" id="PF14284">
    <property type="entry name" value="PcfJ"/>
    <property type="match status" value="1"/>
</dbReference>